<keyword evidence="1" id="KW-0812">Transmembrane</keyword>
<feature type="transmembrane region" description="Helical" evidence="1">
    <location>
        <begin position="303"/>
        <end position="323"/>
    </location>
</feature>
<feature type="chain" id="PRO_5046472977" evidence="2">
    <location>
        <begin position="28"/>
        <end position="358"/>
    </location>
</feature>
<feature type="signal peptide" evidence="2">
    <location>
        <begin position="1"/>
        <end position="27"/>
    </location>
</feature>
<reference evidence="3 4" key="1">
    <citation type="submission" date="2023-03" db="EMBL/GenBank/DDBJ databases">
        <title>Bacillus Genome Sequencing.</title>
        <authorList>
            <person name="Dunlap C."/>
        </authorList>
    </citation>
    <scope>NUCLEOTIDE SEQUENCE [LARGE SCALE GENOMIC DNA]</scope>
    <source>
        <strain evidence="3 4">B-14544</strain>
    </source>
</reference>
<evidence type="ECO:0000313" key="3">
    <source>
        <dbReference type="EMBL" id="MED3561460.1"/>
    </source>
</evidence>
<dbReference type="Pfam" id="PF13795">
    <property type="entry name" value="HupE_UreJ_2"/>
    <property type="match status" value="1"/>
</dbReference>
<feature type="transmembrane region" description="Helical" evidence="1">
    <location>
        <begin position="222"/>
        <end position="241"/>
    </location>
</feature>
<feature type="transmembrane region" description="Helical" evidence="1">
    <location>
        <begin position="272"/>
        <end position="291"/>
    </location>
</feature>
<feature type="transmembrane region" description="Helical" evidence="1">
    <location>
        <begin position="187"/>
        <end position="210"/>
    </location>
</feature>
<evidence type="ECO:0000313" key="4">
    <source>
        <dbReference type="Proteomes" id="UP001330749"/>
    </source>
</evidence>
<dbReference type="RefSeq" id="WP_327966329.1">
    <property type="nucleotide sequence ID" value="NZ_JARMQG010000024.1"/>
</dbReference>
<proteinExistence type="predicted"/>
<accession>A0ABU6N5Q2</accession>
<sequence length="358" mass="40485">MVKKWVMLIVVLFAIFGFTVPVTFAHANDSEAYSDISEKDGTIQYVLRMNMDQLRIVITPNDPNISNHAKKVINRFLRDSKTDVESYLLSNIKLHADGLPLEGTLTRLQATEVNKKLYAEAILEYPIKQKPEQFILSYNLFFDDLDQWHTNYVTLDLDGKKQNPVLTNDSREIQLGKLSFIHTVKQFLLLGMEHLITGYDHILFLVALLIGATSIKQILKVITAFTAAHTVTLVLATMHIVTLPGRFVESAIALSIAYVALTNLLKQNTKHNAWLAFGFGLIHGFGFADILSEMKMDGGQFASSLLTFNIGIEIGQVLIVLFIYPVIQYIRRIKWSLPAISTTITLFGVVWYIERAFF</sequence>
<keyword evidence="1" id="KW-1133">Transmembrane helix</keyword>
<feature type="transmembrane region" description="Helical" evidence="1">
    <location>
        <begin position="335"/>
        <end position="353"/>
    </location>
</feature>
<evidence type="ECO:0000256" key="2">
    <source>
        <dbReference type="SAM" id="SignalP"/>
    </source>
</evidence>
<keyword evidence="1" id="KW-0472">Membrane</keyword>
<protein>
    <submittedName>
        <fullName evidence="3">HupE/UreJ family protein</fullName>
    </submittedName>
</protein>
<dbReference type="EMBL" id="JARMQG010000024">
    <property type="protein sequence ID" value="MED3561460.1"/>
    <property type="molecule type" value="Genomic_DNA"/>
</dbReference>
<keyword evidence="2" id="KW-0732">Signal</keyword>
<name>A0ABU6N5Q2_9BACI</name>
<evidence type="ECO:0000256" key="1">
    <source>
        <dbReference type="SAM" id="Phobius"/>
    </source>
</evidence>
<organism evidence="3 4">
    <name type="scientific">Bacillus xiapuensis</name>
    <dbReference type="NCBI Taxonomy" id="2014075"/>
    <lineage>
        <taxon>Bacteria</taxon>
        <taxon>Bacillati</taxon>
        <taxon>Bacillota</taxon>
        <taxon>Bacilli</taxon>
        <taxon>Bacillales</taxon>
        <taxon>Bacillaceae</taxon>
        <taxon>Bacillus</taxon>
    </lineage>
</organism>
<dbReference type="InterPro" id="IPR032809">
    <property type="entry name" value="Put_HupE_UreJ"/>
</dbReference>
<keyword evidence="4" id="KW-1185">Reference proteome</keyword>
<feature type="transmembrane region" description="Helical" evidence="1">
    <location>
        <begin position="247"/>
        <end position="265"/>
    </location>
</feature>
<gene>
    <name evidence="3" type="ORF">P4447_02705</name>
</gene>
<dbReference type="Proteomes" id="UP001330749">
    <property type="component" value="Unassembled WGS sequence"/>
</dbReference>
<comment type="caution">
    <text evidence="3">The sequence shown here is derived from an EMBL/GenBank/DDBJ whole genome shotgun (WGS) entry which is preliminary data.</text>
</comment>